<dbReference type="AlphaFoldDB" id="A0A4Z2HYT0"/>
<proteinExistence type="predicted"/>
<feature type="region of interest" description="Disordered" evidence="1">
    <location>
        <begin position="78"/>
        <end position="107"/>
    </location>
</feature>
<evidence type="ECO:0000256" key="1">
    <source>
        <dbReference type="SAM" id="MobiDB-lite"/>
    </source>
</evidence>
<reference evidence="3 4" key="1">
    <citation type="submission" date="2019-03" db="EMBL/GenBank/DDBJ databases">
        <title>First draft genome of Liparis tanakae, snailfish: a comprehensive survey of snailfish specific genes.</title>
        <authorList>
            <person name="Kim W."/>
            <person name="Song I."/>
            <person name="Jeong J.-H."/>
            <person name="Kim D."/>
            <person name="Kim S."/>
            <person name="Ryu S."/>
            <person name="Song J.Y."/>
            <person name="Lee S.K."/>
        </authorList>
    </citation>
    <scope>NUCLEOTIDE SEQUENCE [LARGE SCALE GENOMIC DNA]</scope>
    <source>
        <tissue evidence="3">Muscle</tissue>
    </source>
</reference>
<name>A0A4Z2HYT0_9TELE</name>
<evidence type="ECO:0000256" key="2">
    <source>
        <dbReference type="SAM" id="SignalP"/>
    </source>
</evidence>
<evidence type="ECO:0000313" key="3">
    <source>
        <dbReference type="EMBL" id="TNN70485.1"/>
    </source>
</evidence>
<comment type="caution">
    <text evidence="3">The sequence shown here is derived from an EMBL/GenBank/DDBJ whole genome shotgun (WGS) entry which is preliminary data.</text>
</comment>
<protein>
    <recommendedName>
        <fullName evidence="5">Secreted protein</fullName>
    </recommendedName>
</protein>
<feature type="signal peptide" evidence="2">
    <location>
        <begin position="1"/>
        <end position="16"/>
    </location>
</feature>
<organism evidence="3 4">
    <name type="scientific">Liparis tanakae</name>
    <name type="common">Tanaka's snailfish</name>
    <dbReference type="NCBI Taxonomy" id="230148"/>
    <lineage>
        <taxon>Eukaryota</taxon>
        <taxon>Metazoa</taxon>
        <taxon>Chordata</taxon>
        <taxon>Craniata</taxon>
        <taxon>Vertebrata</taxon>
        <taxon>Euteleostomi</taxon>
        <taxon>Actinopterygii</taxon>
        <taxon>Neopterygii</taxon>
        <taxon>Teleostei</taxon>
        <taxon>Neoteleostei</taxon>
        <taxon>Acanthomorphata</taxon>
        <taxon>Eupercaria</taxon>
        <taxon>Perciformes</taxon>
        <taxon>Cottioidei</taxon>
        <taxon>Cottales</taxon>
        <taxon>Liparidae</taxon>
        <taxon>Liparis</taxon>
    </lineage>
</organism>
<evidence type="ECO:0008006" key="5">
    <source>
        <dbReference type="Google" id="ProtNLM"/>
    </source>
</evidence>
<evidence type="ECO:0000313" key="4">
    <source>
        <dbReference type="Proteomes" id="UP000314294"/>
    </source>
</evidence>
<keyword evidence="4" id="KW-1185">Reference proteome</keyword>
<sequence>MISLLLVTIGCDLTCSPTLPSAGERGLRSRQPARGKRKTETVPPPPRLGDERETHASRLPADVPLLAPEETLVRRLVPGLKAGGEKGGCQRVGAAGTRRRDGQAGGD</sequence>
<dbReference type="Proteomes" id="UP000314294">
    <property type="component" value="Unassembled WGS sequence"/>
</dbReference>
<keyword evidence="2" id="KW-0732">Signal</keyword>
<feature type="chain" id="PRO_5021352497" description="Secreted protein" evidence="2">
    <location>
        <begin position="17"/>
        <end position="107"/>
    </location>
</feature>
<feature type="compositionally biased region" description="Basic and acidic residues" evidence="1">
    <location>
        <begin position="98"/>
        <end position="107"/>
    </location>
</feature>
<dbReference type="EMBL" id="SRLO01000162">
    <property type="protein sequence ID" value="TNN70485.1"/>
    <property type="molecule type" value="Genomic_DNA"/>
</dbReference>
<accession>A0A4Z2HYT0</accession>
<feature type="region of interest" description="Disordered" evidence="1">
    <location>
        <begin position="17"/>
        <end position="64"/>
    </location>
</feature>
<gene>
    <name evidence="3" type="ORF">EYF80_019220</name>
</gene>